<proteinExistence type="predicted"/>
<protein>
    <submittedName>
        <fullName evidence="1">Esterase-like activity of phytase family protein</fullName>
    </submittedName>
</protein>
<gene>
    <name evidence="1" type="ORF">BH720_010450</name>
</gene>
<dbReference type="Proteomes" id="UP000095472">
    <property type="component" value="Chromosome"/>
</dbReference>
<accession>A0ACD5GY16</accession>
<keyword evidence="2" id="KW-1185">Reference proteome</keyword>
<name>A0ACD5GY16_9CYAN</name>
<evidence type="ECO:0000313" key="1">
    <source>
        <dbReference type="EMBL" id="XPM65885.1"/>
    </source>
</evidence>
<reference evidence="1 2" key="1">
    <citation type="journal article" date="2016" name="Genome Announc.">
        <title>Draft Genome Sequence of the Thermotolerant Cyanobacterium Desertifilum sp. IPPAS B-1220.</title>
        <authorList>
            <person name="Mironov K.S."/>
            <person name="Sinetova M.A."/>
            <person name="Bolatkhan K."/>
            <person name="Zayadan B.K."/>
            <person name="Ustinova V.V."/>
            <person name="Kupriyanova E.V."/>
            <person name="Skrypnik A.N."/>
            <person name="Gogoleva N.E."/>
            <person name="Gogolev Y.V."/>
            <person name="Los D.A."/>
        </authorList>
    </citation>
    <scope>NUCLEOTIDE SEQUENCE [LARGE SCALE GENOMIC DNA]</scope>
    <source>
        <strain evidence="1 2">IPPAS B-1220</strain>
    </source>
</reference>
<dbReference type="EMBL" id="CP182909">
    <property type="protein sequence ID" value="XPM65885.1"/>
    <property type="molecule type" value="Genomic_DNA"/>
</dbReference>
<evidence type="ECO:0000313" key="2">
    <source>
        <dbReference type="Proteomes" id="UP000095472"/>
    </source>
</evidence>
<sequence>MPPTPSAPFPAAGEPLRLFTVTEAALVQDLTNPDDPDFATRTRWLHYYLSEGYAPDLIRTPLPAGIATPGAVLHGIPEIVALDGGGHFLSLERSFGLKGFTVRLFQLFTGDATDISGTSSLQGSLMGLQPIRKQLVLDLQDLDITLDNLEGMTLGTRLPDGSQSLWLISDDNFRDDQKTQLLLFRLRRD</sequence>
<organism evidence="1 2">
    <name type="scientific">Desertifilum tharense IPPAS B-1220</name>
    <dbReference type="NCBI Taxonomy" id="1781255"/>
    <lineage>
        <taxon>Bacteria</taxon>
        <taxon>Bacillati</taxon>
        <taxon>Cyanobacteriota</taxon>
        <taxon>Cyanophyceae</taxon>
        <taxon>Desertifilales</taxon>
        <taxon>Desertifilaceae</taxon>
        <taxon>Desertifilum</taxon>
    </lineage>
</organism>